<protein>
    <submittedName>
        <fullName evidence="5">Restriction endonuclease subunit S</fullName>
    </submittedName>
</protein>
<keyword evidence="3" id="KW-0238">DNA-binding</keyword>
<feature type="domain" description="Type I restriction modification DNA specificity" evidence="4">
    <location>
        <begin position="68"/>
        <end position="177"/>
    </location>
</feature>
<dbReference type="InterPro" id="IPR000055">
    <property type="entry name" value="Restrct_endonuc_typeI_TRD"/>
</dbReference>
<dbReference type="RefSeq" id="WP_191788756.1">
    <property type="nucleotide sequence ID" value="NZ_JACSQE010000001.1"/>
</dbReference>
<dbReference type="InterPro" id="IPR044946">
    <property type="entry name" value="Restrct_endonuc_typeI_TRD_sf"/>
</dbReference>
<dbReference type="Proteomes" id="UP000633601">
    <property type="component" value="Unassembled WGS sequence"/>
</dbReference>
<keyword evidence="5" id="KW-0378">Hydrolase</keyword>
<dbReference type="EMBL" id="JACSQE010000001">
    <property type="protein sequence ID" value="MBD7996983.1"/>
    <property type="molecule type" value="Genomic_DNA"/>
</dbReference>
<dbReference type="PANTHER" id="PTHR30408">
    <property type="entry name" value="TYPE-1 RESTRICTION ENZYME ECOKI SPECIFICITY PROTEIN"/>
    <property type="match status" value="1"/>
</dbReference>
<gene>
    <name evidence="5" type="ORF">H9640_00250</name>
</gene>
<dbReference type="CDD" id="cd17517">
    <property type="entry name" value="RMtype1_S_EcoKI_StySPI-TRD2-CR2_like"/>
    <property type="match status" value="1"/>
</dbReference>
<organism evidence="5 6">
    <name type="scientific">Oerskovia gallyi</name>
    <dbReference type="NCBI Taxonomy" id="2762226"/>
    <lineage>
        <taxon>Bacteria</taxon>
        <taxon>Bacillati</taxon>
        <taxon>Actinomycetota</taxon>
        <taxon>Actinomycetes</taxon>
        <taxon>Micrococcales</taxon>
        <taxon>Cellulomonadaceae</taxon>
        <taxon>Oerskovia</taxon>
    </lineage>
</organism>
<evidence type="ECO:0000313" key="5">
    <source>
        <dbReference type="EMBL" id="MBD7996983.1"/>
    </source>
</evidence>
<dbReference type="SUPFAM" id="SSF116734">
    <property type="entry name" value="DNA methylase specificity domain"/>
    <property type="match status" value="2"/>
</dbReference>
<dbReference type="CDD" id="cd17243">
    <property type="entry name" value="RMtype1_S_AchA6I-TRD2-CR2_like"/>
    <property type="match status" value="1"/>
</dbReference>
<name>A0ABR8UWQ4_9CELL</name>
<comment type="similarity">
    <text evidence="1">Belongs to the type-I restriction system S methylase family.</text>
</comment>
<keyword evidence="2" id="KW-0680">Restriction system</keyword>
<reference evidence="5 6" key="1">
    <citation type="submission" date="2020-08" db="EMBL/GenBank/DDBJ databases">
        <title>A Genomic Blueprint of the Chicken Gut Microbiome.</title>
        <authorList>
            <person name="Gilroy R."/>
            <person name="Ravi A."/>
            <person name="Getino M."/>
            <person name="Pursley I."/>
            <person name="Horton D.L."/>
            <person name="Alikhan N.-F."/>
            <person name="Baker D."/>
            <person name="Gharbi K."/>
            <person name="Hall N."/>
            <person name="Watson M."/>
            <person name="Adriaenssens E.M."/>
            <person name="Foster-Nyarko E."/>
            <person name="Jarju S."/>
            <person name="Secka A."/>
            <person name="Antonio M."/>
            <person name="Oren A."/>
            <person name="Chaudhuri R."/>
            <person name="La Ragione R.M."/>
            <person name="Hildebrand F."/>
            <person name="Pallen M.J."/>
        </authorList>
    </citation>
    <scope>NUCLEOTIDE SEQUENCE [LARGE SCALE GENOMIC DNA]</scope>
    <source>
        <strain evidence="5 6">Sa2CUA8</strain>
    </source>
</reference>
<proteinExistence type="inferred from homology"/>
<keyword evidence="5" id="KW-0255">Endonuclease</keyword>
<evidence type="ECO:0000256" key="1">
    <source>
        <dbReference type="ARBA" id="ARBA00010923"/>
    </source>
</evidence>
<dbReference type="Gene3D" id="3.90.220.20">
    <property type="entry name" value="DNA methylase specificity domains"/>
    <property type="match status" value="2"/>
</dbReference>
<dbReference type="InterPro" id="IPR052021">
    <property type="entry name" value="Type-I_RS_S_subunit"/>
</dbReference>
<feature type="domain" description="Type I restriction modification DNA specificity" evidence="4">
    <location>
        <begin position="223"/>
        <end position="337"/>
    </location>
</feature>
<sequence>MVEIAFGELFSIPLRNGVSYSSARRGSGVPMVNMKEMFALDRIGEGDFELAPLNDREMETCLLVEGDLLFARQSLTFEGAGKCSLVLGSSHDRTWESHLIRVRLDEELALSSYYFYYFRSPAGRRNMESIVNQVAAAGIRGSDLARLIVPLPGLEVQQGVAEVLGALDDKIAANTKLASTAEDLAQAIYREATLGVKMVPMSSRLVPVLGGTPARSTIGFWGGDNLWISARDVTGAGQSVILDTEEKITDLAIASTKAKPLPAGSVILTARGTVGAVARLAESASFNQSCYGFVPGALPASVLYFAIRAATDHAKALAHGSVFDTITMKTFDHLSVPGLDADSLDVLEGAIRGLLDVVDASQKENRTLVATRDTLLPQLMSGKLRVKDAERAVSEVA</sequence>
<evidence type="ECO:0000259" key="4">
    <source>
        <dbReference type="Pfam" id="PF01420"/>
    </source>
</evidence>
<keyword evidence="5" id="KW-0540">Nuclease</keyword>
<evidence type="ECO:0000313" key="6">
    <source>
        <dbReference type="Proteomes" id="UP000633601"/>
    </source>
</evidence>
<dbReference type="PANTHER" id="PTHR30408:SF13">
    <property type="entry name" value="TYPE I RESTRICTION ENZYME HINDI SPECIFICITY SUBUNIT"/>
    <property type="match status" value="1"/>
</dbReference>
<keyword evidence="6" id="KW-1185">Reference proteome</keyword>
<comment type="caution">
    <text evidence="5">The sequence shown here is derived from an EMBL/GenBank/DDBJ whole genome shotgun (WGS) entry which is preliminary data.</text>
</comment>
<evidence type="ECO:0000256" key="3">
    <source>
        <dbReference type="ARBA" id="ARBA00023125"/>
    </source>
</evidence>
<accession>A0ABR8UWQ4</accession>
<evidence type="ECO:0000256" key="2">
    <source>
        <dbReference type="ARBA" id="ARBA00022747"/>
    </source>
</evidence>
<dbReference type="GO" id="GO:0004519">
    <property type="term" value="F:endonuclease activity"/>
    <property type="evidence" value="ECO:0007669"/>
    <property type="project" value="UniProtKB-KW"/>
</dbReference>
<dbReference type="Pfam" id="PF01420">
    <property type="entry name" value="Methylase_S"/>
    <property type="match status" value="2"/>
</dbReference>